<dbReference type="EMBL" id="BLIN01000007">
    <property type="protein sequence ID" value="GFE11661.1"/>
    <property type="molecule type" value="Genomic_DNA"/>
</dbReference>
<dbReference type="Proteomes" id="UP000435837">
    <property type="component" value="Unassembled WGS sequence"/>
</dbReference>
<protein>
    <submittedName>
        <fullName evidence="1">Uncharacterized protein</fullName>
    </submittedName>
</protein>
<dbReference type="Pfam" id="PF19979">
    <property type="entry name" value="DUF6415"/>
    <property type="match status" value="1"/>
</dbReference>
<comment type="caution">
    <text evidence="1">The sequence shown here is derived from an EMBL/GenBank/DDBJ whole genome shotgun (WGS) entry which is preliminary data.</text>
</comment>
<evidence type="ECO:0000313" key="1">
    <source>
        <dbReference type="EMBL" id="GFE11661.1"/>
    </source>
</evidence>
<dbReference type="AlphaFoldDB" id="A0A640SMV8"/>
<reference evidence="1 2" key="1">
    <citation type="submission" date="2019-12" db="EMBL/GenBank/DDBJ databases">
        <title>Whole genome shotgun sequence of Streptomyces caniferus NBRC 15389.</title>
        <authorList>
            <person name="Ichikawa N."/>
            <person name="Kimura A."/>
            <person name="Kitahashi Y."/>
            <person name="Komaki H."/>
            <person name="Tamura T."/>
        </authorList>
    </citation>
    <scope>NUCLEOTIDE SEQUENCE [LARGE SCALE GENOMIC DNA]</scope>
    <source>
        <strain evidence="1 2">NBRC 15389</strain>
    </source>
</reference>
<organism evidence="1 2">
    <name type="scientific">Streptomyces caniferus</name>
    <dbReference type="NCBI Taxonomy" id="285557"/>
    <lineage>
        <taxon>Bacteria</taxon>
        <taxon>Bacillati</taxon>
        <taxon>Actinomycetota</taxon>
        <taxon>Actinomycetes</taxon>
        <taxon>Kitasatosporales</taxon>
        <taxon>Streptomycetaceae</taxon>
        <taxon>Streptomyces</taxon>
    </lineage>
</organism>
<proteinExistence type="predicted"/>
<gene>
    <name evidence="1" type="ORF">Scani_79290</name>
</gene>
<name>A0A640SMV8_9ACTN</name>
<sequence>MSATLSGTRVPRNAVGAHKTGGHVTALTRVVPDKAAMLPLVETVLSWDLNRGSLPEVDVSLDLVKAFTAYGRVLEGELAAVCRRLPADSDLRCGPQATLSEAARRLYMPPPGCSERGAAHRAQNLARLIQALLRGTGSAAPAPADEGTV</sequence>
<evidence type="ECO:0000313" key="2">
    <source>
        <dbReference type="Proteomes" id="UP000435837"/>
    </source>
</evidence>
<dbReference type="InterPro" id="IPR046300">
    <property type="entry name" value="DUF6415"/>
</dbReference>
<accession>A0A640SMV8</accession>